<keyword evidence="9" id="KW-0999">Mitochondrion inner membrane</keyword>
<evidence type="ECO:0000256" key="6">
    <source>
        <dbReference type="ARBA" id="ARBA00022982"/>
    </source>
</evidence>
<keyword evidence="7 9" id="KW-0496">Mitochondrion</keyword>
<dbReference type="PANTHER" id="PTHR13344">
    <property type="entry name" value="NADH-UBIQUINONE OXIDOREDUCTASE"/>
    <property type="match status" value="1"/>
</dbReference>
<dbReference type="InParanoid" id="K0KLU1"/>
<dbReference type="PROSITE" id="PS51808">
    <property type="entry name" value="CHCH"/>
    <property type="match status" value="1"/>
</dbReference>
<keyword evidence="5" id="KW-0677">Repeat</keyword>
<feature type="region of interest" description="Disordered" evidence="10">
    <location>
        <begin position="1"/>
        <end position="23"/>
    </location>
</feature>
<name>K0KLU1_WICCF</name>
<dbReference type="EMBL" id="CAIF01000040">
    <property type="protein sequence ID" value="CCH42294.1"/>
    <property type="molecule type" value="Genomic_DNA"/>
</dbReference>
<proteinExistence type="inferred from homology"/>
<keyword evidence="6 9" id="KW-0249">Electron transport</keyword>
<evidence type="ECO:0000256" key="1">
    <source>
        <dbReference type="ARBA" id="ARBA00003195"/>
    </source>
</evidence>
<dbReference type="eggNOG" id="KOG3458">
    <property type="taxonomic scope" value="Eukaryota"/>
</dbReference>
<dbReference type="GO" id="GO:0005743">
    <property type="term" value="C:mitochondrial inner membrane"/>
    <property type="evidence" value="ECO:0007669"/>
    <property type="project" value="UniProtKB-SubCell"/>
</dbReference>
<comment type="subcellular location">
    <subcellularLocation>
        <location evidence="9">Mitochondrion inner membrane</location>
    </subcellularLocation>
</comment>
<dbReference type="GO" id="GO:0006120">
    <property type="term" value="P:mitochondrial electron transport, NADH to ubiquinone"/>
    <property type="evidence" value="ECO:0007669"/>
    <property type="project" value="InterPro"/>
</dbReference>
<dbReference type="PANTHER" id="PTHR13344:SF0">
    <property type="entry name" value="NADH DEHYDROGENASE [UBIQUINONE] 1 ALPHA SUBCOMPLEX SUBUNIT 8"/>
    <property type="match status" value="1"/>
</dbReference>
<evidence type="ECO:0000256" key="3">
    <source>
        <dbReference type="ARBA" id="ARBA00022448"/>
    </source>
</evidence>
<evidence type="ECO:0000256" key="5">
    <source>
        <dbReference type="ARBA" id="ARBA00022737"/>
    </source>
</evidence>
<evidence type="ECO:0000256" key="7">
    <source>
        <dbReference type="ARBA" id="ARBA00023128"/>
    </source>
</evidence>
<protein>
    <recommendedName>
        <fullName evidence="9">NADH-ubiquinone oxidoreductase</fullName>
    </recommendedName>
</protein>
<keyword evidence="12" id="KW-1185">Reference proteome</keyword>
<gene>
    <name evidence="11" type="ORF">BN7_1838</name>
</gene>
<evidence type="ECO:0000256" key="2">
    <source>
        <dbReference type="ARBA" id="ARBA00010705"/>
    </source>
</evidence>
<dbReference type="HOGENOM" id="CLU_081931_1_0_1"/>
<dbReference type="STRING" id="1206466.K0KLU1"/>
<dbReference type="InterPro" id="IPR016680">
    <property type="entry name" value="NDUFA8"/>
</dbReference>
<organism evidence="11 12">
    <name type="scientific">Wickerhamomyces ciferrii (strain ATCC 14091 / BCRC 22168 / CBS 111 / JCM 3599 / NBRC 0793 / NRRL Y-1031 F-60-10)</name>
    <name type="common">Yeast</name>
    <name type="synonym">Pichia ciferrii</name>
    <dbReference type="NCBI Taxonomy" id="1206466"/>
    <lineage>
        <taxon>Eukaryota</taxon>
        <taxon>Fungi</taxon>
        <taxon>Dikarya</taxon>
        <taxon>Ascomycota</taxon>
        <taxon>Saccharomycotina</taxon>
        <taxon>Saccharomycetes</taxon>
        <taxon>Phaffomycetales</taxon>
        <taxon>Wickerhamomycetaceae</taxon>
        <taxon>Wickerhamomyces</taxon>
    </lineage>
</organism>
<comment type="caution">
    <text evidence="11">The sequence shown here is derived from an EMBL/GenBank/DDBJ whole genome shotgun (WGS) entry which is preliminary data.</text>
</comment>
<keyword evidence="3 9" id="KW-0813">Transport</keyword>
<sequence length="171" mass="19593">MSEQEPSLNYKLSVDPTPMPKDIPQVDEVGATSGPLYSAAYFIGARCKPYNDDFILCKEEAQGKGEIDCLKEGRRVTRCASSVIKDINAHCAESFKLHYTCMNEHNMEYFECRKAETLLRKCVFDNLKLDKHIPDAEGEQVHLKKNPMYKPIYTYMPQELAYEKAEKEGKI</sequence>
<keyword evidence="9" id="KW-0472">Membrane</keyword>
<accession>K0KLU1</accession>
<keyword evidence="8" id="KW-1015">Disulfide bond</keyword>
<dbReference type="PIRSF" id="PIRSF017016">
    <property type="entry name" value="NDUA8"/>
    <property type="match status" value="1"/>
</dbReference>
<reference evidence="11 12" key="1">
    <citation type="journal article" date="2012" name="Eukaryot. Cell">
        <title>Draft genome sequence of Wickerhamomyces ciferrii NRRL Y-1031 F-60-10.</title>
        <authorList>
            <person name="Schneider J."/>
            <person name="Andrea H."/>
            <person name="Blom J."/>
            <person name="Jaenicke S."/>
            <person name="Ruckert C."/>
            <person name="Schorsch C."/>
            <person name="Szczepanowski R."/>
            <person name="Farwick M."/>
            <person name="Goesmann A."/>
            <person name="Puhler A."/>
            <person name="Schaffer S."/>
            <person name="Tauch A."/>
            <person name="Kohler T."/>
            <person name="Brinkrolf K."/>
        </authorList>
    </citation>
    <scope>NUCLEOTIDE SEQUENCE [LARGE SCALE GENOMIC DNA]</scope>
    <source>
        <strain evidence="12">ATCC 14091 / BCRC 22168 / CBS 111 / JCM 3599 / NBRC 0793 / NRRL Y-1031 F-60-10</strain>
    </source>
</reference>
<dbReference type="Proteomes" id="UP000009328">
    <property type="component" value="Unassembled WGS sequence"/>
</dbReference>
<evidence type="ECO:0000256" key="10">
    <source>
        <dbReference type="SAM" id="MobiDB-lite"/>
    </source>
</evidence>
<evidence type="ECO:0000256" key="9">
    <source>
        <dbReference type="PIRNR" id="PIRNR017016"/>
    </source>
</evidence>
<keyword evidence="4 9" id="KW-0679">Respiratory chain</keyword>
<evidence type="ECO:0000313" key="11">
    <source>
        <dbReference type="EMBL" id="CCH42294.1"/>
    </source>
</evidence>
<dbReference type="AlphaFoldDB" id="K0KLU1"/>
<comment type="function">
    <text evidence="1 9">Accessory subunit of the mitochondrial membrane respiratory chain NADH dehydrogenase (Complex I), that is believed not to be involved in catalysis. Complex I functions in the transfer of electrons from NADH to the respiratory chain. The immediate electron acceptor for the enzyme is believed to be ubiquinone.</text>
</comment>
<comment type="similarity">
    <text evidence="2 9">Belongs to the complex I NDUFA8 subunit family.</text>
</comment>
<evidence type="ECO:0000313" key="12">
    <source>
        <dbReference type="Proteomes" id="UP000009328"/>
    </source>
</evidence>
<evidence type="ECO:0000256" key="8">
    <source>
        <dbReference type="ARBA" id="ARBA00023157"/>
    </source>
</evidence>
<evidence type="ECO:0000256" key="4">
    <source>
        <dbReference type="ARBA" id="ARBA00022660"/>
    </source>
</evidence>